<feature type="compositionally biased region" description="Low complexity" evidence="1">
    <location>
        <begin position="56"/>
        <end position="66"/>
    </location>
</feature>
<feature type="region of interest" description="Disordered" evidence="1">
    <location>
        <begin position="315"/>
        <end position="338"/>
    </location>
</feature>
<organism evidence="2 3">
    <name type="scientific">Cadophora malorum</name>
    <dbReference type="NCBI Taxonomy" id="108018"/>
    <lineage>
        <taxon>Eukaryota</taxon>
        <taxon>Fungi</taxon>
        <taxon>Dikarya</taxon>
        <taxon>Ascomycota</taxon>
        <taxon>Pezizomycotina</taxon>
        <taxon>Leotiomycetes</taxon>
        <taxon>Helotiales</taxon>
        <taxon>Ploettnerulaceae</taxon>
        <taxon>Cadophora</taxon>
    </lineage>
</organism>
<keyword evidence="3" id="KW-1185">Reference proteome</keyword>
<evidence type="ECO:0000313" key="3">
    <source>
        <dbReference type="Proteomes" id="UP000664132"/>
    </source>
</evidence>
<dbReference type="OrthoDB" id="3560214at2759"/>
<proteinExistence type="predicted"/>
<protein>
    <submittedName>
        <fullName evidence="2">Uncharacterized protein</fullName>
    </submittedName>
</protein>
<evidence type="ECO:0000256" key="1">
    <source>
        <dbReference type="SAM" id="MobiDB-lite"/>
    </source>
</evidence>
<comment type="caution">
    <text evidence="2">The sequence shown here is derived from an EMBL/GenBank/DDBJ whole genome shotgun (WGS) entry which is preliminary data.</text>
</comment>
<sequence length="605" mass="67391">MPKNRISLNSLPLGDLPDGGLITLPGDKITIRDRVVIYETSENGKKVVKLYRADHQPQQVQPARRQQNAKQSKKRAASPDPTRVVRKRLKSSSGAGLQLTAEQGIRRMEINQESTRIGLENKAVSQEYAAIKLLKDQNPLDPEIARRTALNKARASEINRRGRENGDRRRALKLELSPEGADNGPEDEIQELNKAVENFDDFFADTHAPTYGNDHGSTPNMLGCDDTRRSSINTVPDPYRQSYASAPGYQSHSPSFQAGPVQSATTISDALPENKIHPARLSLMNSNAPIPVHYFTEPKVLMKVTGENMVPLSGSRLAGRETKTTSKQEQDTSEPGEIQDVLPSWYDSYAKKRNTRNRTSPALKKEIFDNTSLPSMQDKGFKSEEAIAWLDANIPLKEASVSDTRFPGEFNMLLRYDDYNYQEQTKPGCFHVPMEQSDRLKVMTDLGLQCYHDDDDDTASEGEISEAGRIPNTAGVCLGQVDIKQELNGTIDLEPDTGSHPRVKRETITEYSQPSEQSRFDNIVIKQDPSSEHQHAASRMQNEDMAIKSELEEHDEIHWHVDIAADVIKEVVDYGDNVSPGKGALGELSVNAIIVRGKEVAKEVE</sequence>
<dbReference type="Proteomes" id="UP000664132">
    <property type="component" value="Unassembled WGS sequence"/>
</dbReference>
<evidence type="ECO:0000313" key="2">
    <source>
        <dbReference type="EMBL" id="KAG4424112.1"/>
    </source>
</evidence>
<name>A0A8H7WG02_9HELO</name>
<dbReference type="AlphaFoldDB" id="A0A8H7WG02"/>
<accession>A0A8H7WG02</accession>
<gene>
    <name evidence="2" type="ORF">IFR04_002808</name>
</gene>
<feature type="region of interest" description="Disordered" evidence="1">
    <location>
        <begin position="54"/>
        <end position="95"/>
    </location>
</feature>
<reference evidence="2" key="1">
    <citation type="submission" date="2021-02" db="EMBL/GenBank/DDBJ databases">
        <title>Genome sequence Cadophora malorum strain M34.</title>
        <authorList>
            <person name="Stefanovic E."/>
            <person name="Vu D."/>
            <person name="Scully C."/>
            <person name="Dijksterhuis J."/>
            <person name="Roader J."/>
            <person name="Houbraken J."/>
        </authorList>
    </citation>
    <scope>NUCLEOTIDE SEQUENCE</scope>
    <source>
        <strain evidence="2">M34</strain>
    </source>
</reference>
<dbReference type="EMBL" id="JAFJYH010000025">
    <property type="protein sequence ID" value="KAG4424112.1"/>
    <property type="molecule type" value="Genomic_DNA"/>
</dbReference>
<feature type="compositionally biased region" description="Basic and acidic residues" evidence="1">
    <location>
        <begin position="318"/>
        <end position="330"/>
    </location>
</feature>